<gene>
    <name evidence="2" type="ORF">AVDCRST_MAG31-1710</name>
</gene>
<reference evidence="2" key="1">
    <citation type="submission" date="2020-02" db="EMBL/GenBank/DDBJ databases">
        <authorList>
            <person name="Meier V. D."/>
        </authorList>
    </citation>
    <scope>NUCLEOTIDE SEQUENCE</scope>
    <source>
        <strain evidence="2">AVDCRST_MAG31</strain>
    </source>
</reference>
<sequence length="97" mass="11060">GTRPAPEAPLGEAHFDPFRAGVARLQLAGVHQGLDARPQLRLLAHVHRARPARQRRGEDPGRRGHRRCLPRFGLRRWQQRRHARHHAAQPLGEVVPH</sequence>
<feature type="region of interest" description="Disordered" evidence="1">
    <location>
        <begin position="48"/>
        <end position="67"/>
    </location>
</feature>
<protein>
    <submittedName>
        <fullName evidence="2">Uncharacterized protein</fullName>
    </submittedName>
</protein>
<dbReference type="AlphaFoldDB" id="A0A6J4TGI1"/>
<name>A0A6J4TGI1_9SPHN</name>
<accession>A0A6J4TGI1</accession>
<dbReference type="EMBL" id="CADCWA010000131">
    <property type="protein sequence ID" value="CAA9523233.1"/>
    <property type="molecule type" value="Genomic_DNA"/>
</dbReference>
<evidence type="ECO:0000256" key="1">
    <source>
        <dbReference type="SAM" id="MobiDB-lite"/>
    </source>
</evidence>
<proteinExistence type="predicted"/>
<evidence type="ECO:0000313" key="2">
    <source>
        <dbReference type="EMBL" id="CAA9523233.1"/>
    </source>
</evidence>
<feature type="non-terminal residue" evidence="2">
    <location>
        <position position="97"/>
    </location>
</feature>
<feature type="non-terminal residue" evidence="2">
    <location>
        <position position="1"/>
    </location>
</feature>
<organism evidence="2">
    <name type="scientific">uncultured Sphingomonas sp</name>
    <dbReference type="NCBI Taxonomy" id="158754"/>
    <lineage>
        <taxon>Bacteria</taxon>
        <taxon>Pseudomonadati</taxon>
        <taxon>Pseudomonadota</taxon>
        <taxon>Alphaproteobacteria</taxon>
        <taxon>Sphingomonadales</taxon>
        <taxon>Sphingomonadaceae</taxon>
        <taxon>Sphingomonas</taxon>
        <taxon>environmental samples</taxon>
    </lineage>
</organism>